<feature type="coiled-coil region" evidence="1">
    <location>
        <begin position="261"/>
        <end position="288"/>
    </location>
</feature>
<accession>A0A814ITW8</accession>
<keyword evidence="5" id="KW-1185">Reference proteome</keyword>
<name>A0A814ITW8_9BILA</name>
<evidence type="ECO:0000313" key="5">
    <source>
        <dbReference type="Proteomes" id="UP000663879"/>
    </source>
</evidence>
<dbReference type="Gene3D" id="3.30.1490.40">
    <property type="match status" value="1"/>
</dbReference>
<evidence type="ECO:0000259" key="3">
    <source>
        <dbReference type="PROSITE" id="PS50829"/>
    </source>
</evidence>
<proteinExistence type="predicted"/>
<evidence type="ECO:0000313" key="4">
    <source>
        <dbReference type="EMBL" id="CAF1027931.1"/>
    </source>
</evidence>
<sequence length="641" mass="73514">MSDTEELTLGPAWLKQFSHSDVSKSQESDGLSFHLAKYQYDRDEMLSIYESLEKTLLVQAPSKALKEFDDLFQKDPLKPVLLSPPTADEQKFLSTCVNSQAALNAYNKAKGTSQTSDERQKTSFNGTRETKNNHNNGRTGPKSQKDLNTRNRDKEAQKLGDKERPRRNTDNKKEFKNGKEYKKRNYDNNRKECQPEWFDDDNNDDYDNHEKLDEKKPNEQLKKMSFDDTGKFIIEKNSDKDSTTKKTSTDDLTTKMSECLIDTNNEKLNELNQQFQQTQAQLHKIQNSNQDHASPGDNWFYLDSQNQIQGPFNSEKMANWLASGYFSMNLMVKRGCDEQFVPLGLIVQNLNNMRQKSQSVKTVPPHDPILNHMQQMSQNNNLLTAHLSSQQNSGLSNSNLNSIIQQIQQIQLQQKAAVASLSTLGVNAVAAILQELRNKQEALISQINITKQNSPIINNLLQNSIKPTNCNNNSAVQLNNADPLKEKILALFEIKRKEEEKRRRLEEEIRLKQEEEKRRLMEEARIKQLIMMSKLAKQQNLHSNSNVLLEQKALQQKLLLEQMKLKEVLSQNTNSALSNFLRQQQQTCEETNGEWADVHYPLTHNQHQKLTNTSNDSNIQSSSTIKTGLYPNGQNGQIIES</sequence>
<dbReference type="OrthoDB" id="48509at2759"/>
<feature type="coiled-coil region" evidence="1">
    <location>
        <begin position="488"/>
        <end position="524"/>
    </location>
</feature>
<dbReference type="Pfam" id="PF02213">
    <property type="entry name" value="GYF"/>
    <property type="match status" value="1"/>
</dbReference>
<feature type="compositionally biased region" description="Basic and acidic residues" evidence="2">
    <location>
        <begin position="206"/>
        <end position="219"/>
    </location>
</feature>
<dbReference type="InterPro" id="IPR051640">
    <property type="entry name" value="GRB10-interact_GYF"/>
</dbReference>
<dbReference type="SUPFAM" id="SSF55277">
    <property type="entry name" value="GYF domain"/>
    <property type="match status" value="1"/>
</dbReference>
<dbReference type="PANTHER" id="PTHR14445">
    <property type="entry name" value="GRB10 INTERACTING GYF PROTEIN"/>
    <property type="match status" value="1"/>
</dbReference>
<feature type="region of interest" description="Disordered" evidence="2">
    <location>
        <begin position="608"/>
        <end position="641"/>
    </location>
</feature>
<feature type="region of interest" description="Disordered" evidence="2">
    <location>
        <begin position="108"/>
        <end position="219"/>
    </location>
</feature>
<feature type="compositionally biased region" description="Basic and acidic residues" evidence="2">
    <location>
        <begin position="143"/>
        <end position="194"/>
    </location>
</feature>
<gene>
    <name evidence="4" type="ORF">OXX778_LOCUS17711</name>
</gene>
<feature type="domain" description="GYF" evidence="3">
    <location>
        <begin position="296"/>
        <end position="344"/>
    </location>
</feature>
<comment type="caution">
    <text evidence="4">The sequence shown here is derived from an EMBL/GenBank/DDBJ whole genome shotgun (WGS) entry which is preliminary data.</text>
</comment>
<dbReference type="InterPro" id="IPR003169">
    <property type="entry name" value="GYF"/>
</dbReference>
<protein>
    <recommendedName>
        <fullName evidence="3">GYF domain-containing protein</fullName>
    </recommendedName>
</protein>
<dbReference type="SMART" id="SM00444">
    <property type="entry name" value="GYF"/>
    <property type="match status" value="1"/>
</dbReference>
<dbReference type="InterPro" id="IPR035445">
    <property type="entry name" value="GYF-like_dom_sf"/>
</dbReference>
<dbReference type="AlphaFoldDB" id="A0A814ITW8"/>
<dbReference type="GO" id="GO:0005829">
    <property type="term" value="C:cytosol"/>
    <property type="evidence" value="ECO:0007669"/>
    <property type="project" value="TreeGrafter"/>
</dbReference>
<dbReference type="PANTHER" id="PTHR14445:SF36">
    <property type="entry name" value="FI03272P-RELATED"/>
    <property type="match status" value="1"/>
</dbReference>
<dbReference type="EMBL" id="CAJNOC010004615">
    <property type="protein sequence ID" value="CAF1027931.1"/>
    <property type="molecule type" value="Genomic_DNA"/>
</dbReference>
<evidence type="ECO:0000256" key="2">
    <source>
        <dbReference type="SAM" id="MobiDB-lite"/>
    </source>
</evidence>
<organism evidence="4 5">
    <name type="scientific">Brachionus calyciflorus</name>
    <dbReference type="NCBI Taxonomy" id="104777"/>
    <lineage>
        <taxon>Eukaryota</taxon>
        <taxon>Metazoa</taxon>
        <taxon>Spiralia</taxon>
        <taxon>Gnathifera</taxon>
        <taxon>Rotifera</taxon>
        <taxon>Eurotatoria</taxon>
        <taxon>Monogononta</taxon>
        <taxon>Pseudotrocha</taxon>
        <taxon>Ploima</taxon>
        <taxon>Brachionidae</taxon>
        <taxon>Brachionus</taxon>
    </lineage>
</organism>
<dbReference type="Proteomes" id="UP000663879">
    <property type="component" value="Unassembled WGS sequence"/>
</dbReference>
<reference evidence="4" key="1">
    <citation type="submission" date="2021-02" db="EMBL/GenBank/DDBJ databases">
        <authorList>
            <person name="Nowell W R."/>
        </authorList>
    </citation>
    <scope>NUCLEOTIDE SEQUENCE</scope>
    <source>
        <strain evidence="4">Ploen Becks lab</strain>
    </source>
</reference>
<feature type="compositionally biased region" description="Polar residues" evidence="2">
    <location>
        <begin position="122"/>
        <end position="142"/>
    </location>
</feature>
<dbReference type="PROSITE" id="PS50829">
    <property type="entry name" value="GYF"/>
    <property type="match status" value="1"/>
</dbReference>
<keyword evidence="1" id="KW-0175">Coiled coil</keyword>
<evidence type="ECO:0000256" key="1">
    <source>
        <dbReference type="SAM" id="Coils"/>
    </source>
</evidence>